<dbReference type="AlphaFoldDB" id="A0A834SF91"/>
<proteinExistence type="predicted"/>
<sequence>MVPTKTTMHKKFPKGRIIKSYEVFNKGKPEERQRQRWPSLSFDKRCFFFDLGNPLLNRIAKSFIKAAGVTSP</sequence>
<organism evidence="1 2">
    <name type="scientific">Senna tora</name>
    <dbReference type="NCBI Taxonomy" id="362788"/>
    <lineage>
        <taxon>Eukaryota</taxon>
        <taxon>Viridiplantae</taxon>
        <taxon>Streptophyta</taxon>
        <taxon>Embryophyta</taxon>
        <taxon>Tracheophyta</taxon>
        <taxon>Spermatophyta</taxon>
        <taxon>Magnoliopsida</taxon>
        <taxon>eudicotyledons</taxon>
        <taxon>Gunneridae</taxon>
        <taxon>Pentapetalae</taxon>
        <taxon>rosids</taxon>
        <taxon>fabids</taxon>
        <taxon>Fabales</taxon>
        <taxon>Fabaceae</taxon>
        <taxon>Caesalpinioideae</taxon>
        <taxon>Cassia clade</taxon>
        <taxon>Senna</taxon>
    </lineage>
</organism>
<dbReference type="Proteomes" id="UP000634136">
    <property type="component" value="Unassembled WGS sequence"/>
</dbReference>
<evidence type="ECO:0000313" key="2">
    <source>
        <dbReference type="Proteomes" id="UP000634136"/>
    </source>
</evidence>
<keyword evidence="2" id="KW-1185">Reference proteome</keyword>
<name>A0A834SF91_9FABA</name>
<comment type="caution">
    <text evidence="1">The sequence shown here is derived from an EMBL/GenBank/DDBJ whole genome shotgun (WGS) entry which is preliminary data.</text>
</comment>
<protein>
    <submittedName>
        <fullName evidence="1">Outer envelope pore protein 16-2, chloroplastic</fullName>
    </submittedName>
</protein>
<dbReference type="EMBL" id="JAAIUW010000013">
    <property type="protein sequence ID" value="KAF7801283.1"/>
    <property type="molecule type" value="Genomic_DNA"/>
</dbReference>
<accession>A0A834SF91</accession>
<evidence type="ECO:0000313" key="1">
    <source>
        <dbReference type="EMBL" id="KAF7801283.1"/>
    </source>
</evidence>
<reference evidence="1" key="1">
    <citation type="submission" date="2020-09" db="EMBL/GenBank/DDBJ databases">
        <title>Genome-Enabled Discovery of Anthraquinone Biosynthesis in Senna tora.</title>
        <authorList>
            <person name="Kang S.-H."/>
            <person name="Pandey R.P."/>
            <person name="Lee C.-M."/>
            <person name="Sim J.-S."/>
            <person name="Jeong J.-T."/>
            <person name="Choi B.-S."/>
            <person name="Jung M."/>
            <person name="Ginzburg D."/>
            <person name="Zhao K."/>
            <person name="Won S.Y."/>
            <person name="Oh T.-J."/>
            <person name="Yu Y."/>
            <person name="Kim N.-H."/>
            <person name="Lee O.R."/>
            <person name="Lee T.-H."/>
            <person name="Bashyal P."/>
            <person name="Kim T.-S."/>
            <person name="Lee W.-H."/>
            <person name="Kawkins C."/>
            <person name="Kim C.-K."/>
            <person name="Kim J.S."/>
            <person name="Ahn B.O."/>
            <person name="Rhee S.Y."/>
            <person name="Sohng J.K."/>
        </authorList>
    </citation>
    <scope>NUCLEOTIDE SEQUENCE</scope>
    <source>
        <tissue evidence="1">Leaf</tissue>
    </source>
</reference>
<gene>
    <name evidence="1" type="ORF">G2W53_040394</name>
</gene>